<protein>
    <recommendedName>
        <fullName evidence="11">DUF159-domain-containing protein</fullName>
    </recommendedName>
</protein>
<feature type="compositionally biased region" description="Acidic residues" evidence="8">
    <location>
        <begin position="296"/>
        <end position="350"/>
    </location>
</feature>
<keyword evidence="7" id="KW-0456">Lyase</keyword>
<name>G8ZLP8_TORDE</name>
<evidence type="ECO:0000313" key="10">
    <source>
        <dbReference type="Proteomes" id="UP000005627"/>
    </source>
</evidence>
<keyword evidence="2" id="KW-0645">Protease</keyword>
<keyword evidence="10" id="KW-1185">Reference proteome</keyword>
<evidence type="ECO:0000256" key="2">
    <source>
        <dbReference type="ARBA" id="ARBA00022670"/>
    </source>
</evidence>
<dbReference type="PANTHER" id="PTHR13604:SF0">
    <property type="entry name" value="ABASIC SITE PROCESSING PROTEIN HMCES"/>
    <property type="match status" value="1"/>
</dbReference>
<dbReference type="OrthoDB" id="2111841at2759"/>
<evidence type="ECO:0000256" key="7">
    <source>
        <dbReference type="ARBA" id="ARBA00023239"/>
    </source>
</evidence>
<evidence type="ECO:0000256" key="1">
    <source>
        <dbReference type="ARBA" id="ARBA00008136"/>
    </source>
</evidence>
<sequence length="454" mass="51801">MCGRYAIAYNSEELPSHFKGFDLEVHPKINKGDHFDRSFNVAPTTSGAVLRAKDRELRYMKWGLVPNWTKNAEDFNTYKTFNARLENLQESKMWMACCNRKRCVIPVSGYYEWKTKGKEKIPYYVVRKDGKLCFLAGLYDYLESEDLWTYTIITGKAPKELSWLHHRMPVILEPGTDAWDTWMDPDKTKWTQEELDDLLAAHYDDEVLAVYQVGTDVNKVANNNQSLVKPILKQDQGKFNVELSATEKRHMKQEAAKEEGNSQSGQTKKRKTKTEDVKEEEQSVAHRTKRTKKDVDQEEEPSEKDDEAVEEEVMKEEEGSDVGDEPYDEENDAEVDQDVMEDEVGEEVDEEYIKGDENDVEGSMDEMEDDAVMEEPMVKGAKQTGQKKGGQSIGERVRKEVGGSSAVKDEEQSDPTPKRRGKGRSTSGKGSDEGDVVNMMSSGKKASKKRKQHN</sequence>
<dbReference type="Proteomes" id="UP000005627">
    <property type="component" value="Chromosome 1"/>
</dbReference>
<keyword evidence="3" id="KW-0227">DNA damage</keyword>
<reference evidence="9 10" key="1">
    <citation type="journal article" date="2011" name="Proc. Natl. Acad. Sci. U.S.A.">
        <title>Evolutionary erosion of yeast sex chromosomes by mating-type switching accidents.</title>
        <authorList>
            <person name="Gordon J.L."/>
            <person name="Armisen D."/>
            <person name="Proux-Wera E."/>
            <person name="Oheigeartaigh S.S."/>
            <person name="Byrne K.P."/>
            <person name="Wolfe K.H."/>
        </authorList>
    </citation>
    <scope>NUCLEOTIDE SEQUENCE [LARGE SCALE GENOMIC DNA]</scope>
    <source>
        <strain evidence="10">ATCC 10662 / CBS 1146 / NBRC 0425 / NCYC 2629 / NRRL Y-866</strain>
    </source>
</reference>
<evidence type="ECO:0000256" key="5">
    <source>
        <dbReference type="ARBA" id="ARBA00023124"/>
    </source>
</evidence>
<evidence type="ECO:0000256" key="6">
    <source>
        <dbReference type="ARBA" id="ARBA00023125"/>
    </source>
</evidence>
<dbReference type="GeneID" id="11502741"/>
<dbReference type="KEGG" id="tdl:TDEL_0A02100"/>
<dbReference type="SUPFAM" id="SSF143081">
    <property type="entry name" value="BB1717-like"/>
    <property type="match status" value="1"/>
</dbReference>
<dbReference type="PANTHER" id="PTHR13604">
    <property type="entry name" value="DC12-RELATED"/>
    <property type="match status" value="1"/>
</dbReference>
<keyword evidence="4" id="KW-0378">Hydrolase</keyword>
<evidence type="ECO:0000256" key="3">
    <source>
        <dbReference type="ARBA" id="ARBA00022763"/>
    </source>
</evidence>
<feature type="compositionally biased region" description="Basic and acidic residues" evidence="8">
    <location>
        <begin position="273"/>
        <end position="284"/>
    </location>
</feature>
<evidence type="ECO:0000313" key="9">
    <source>
        <dbReference type="EMBL" id="CCE89542.1"/>
    </source>
</evidence>
<dbReference type="FunCoup" id="G8ZLP8">
    <property type="interactions" value="651"/>
</dbReference>
<dbReference type="Pfam" id="PF02586">
    <property type="entry name" value="SRAP"/>
    <property type="match status" value="1"/>
</dbReference>
<comment type="similarity">
    <text evidence="1">Belongs to the SOS response-associated peptidase family.</text>
</comment>
<dbReference type="InParanoid" id="G8ZLP8"/>
<dbReference type="InterPro" id="IPR003738">
    <property type="entry name" value="SRAP"/>
</dbReference>
<dbReference type="GO" id="GO:0006508">
    <property type="term" value="P:proteolysis"/>
    <property type="evidence" value="ECO:0007669"/>
    <property type="project" value="UniProtKB-KW"/>
</dbReference>
<proteinExistence type="inferred from homology"/>
<dbReference type="Gene3D" id="3.90.1680.10">
    <property type="entry name" value="SOS response associated peptidase-like"/>
    <property type="match status" value="1"/>
</dbReference>
<keyword evidence="5" id="KW-0190">Covalent protein-DNA linkage</keyword>
<dbReference type="AlphaFoldDB" id="G8ZLP8"/>
<dbReference type="eggNOG" id="KOG2618">
    <property type="taxonomic scope" value="Eukaryota"/>
</dbReference>
<gene>
    <name evidence="9" type="primary">TDEL0A02100</name>
    <name evidence="9" type="ORF">TDEL_0A02100</name>
</gene>
<dbReference type="GO" id="GO:0106300">
    <property type="term" value="P:protein-DNA covalent cross-linking repair"/>
    <property type="evidence" value="ECO:0007669"/>
    <property type="project" value="InterPro"/>
</dbReference>
<dbReference type="GO" id="GO:0016829">
    <property type="term" value="F:lyase activity"/>
    <property type="evidence" value="ECO:0007669"/>
    <property type="project" value="UniProtKB-KW"/>
</dbReference>
<feature type="region of interest" description="Disordered" evidence="8">
    <location>
        <begin position="249"/>
        <end position="454"/>
    </location>
</feature>
<dbReference type="InterPro" id="IPR036590">
    <property type="entry name" value="SRAP-like"/>
</dbReference>
<evidence type="ECO:0000256" key="4">
    <source>
        <dbReference type="ARBA" id="ARBA00022801"/>
    </source>
</evidence>
<dbReference type="GO" id="GO:0003697">
    <property type="term" value="F:single-stranded DNA binding"/>
    <property type="evidence" value="ECO:0007669"/>
    <property type="project" value="InterPro"/>
</dbReference>
<feature type="compositionally biased region" description="Basic residues" evidence="8">
    <location>
        <begin position="445"/>
        <end position="454"/>
    </location>
</feature>
<keyword evidence="6" id="KW-0238">DNA-binding</keyword>
<dbReference type="GO" id="GO:0008233">
    <property type="term" value="F:peptidase activity"/>
    <property type="evidence" value="ECO:0007669"/>
    <property type="project" value="UniProtKB-KW"/>
</dbReference>
<dbReference type="EMBL" id="HE616742">
    <property type="protein sequence ID" value="CCE89542.1"/>
    <property type="molecule type" value="Genomic_DNA"/>
</dbReference>
<dbReference type="RefSeq" id="XP_003678753.1">
    <property type="nucleotide sequence ID" value="XM_003678705.1"/>
</dbReference>
<feature type="compositionally biased region" description="Acidic residues" evidence="8">
    <location>
        <begin position="358"/>
        <end position="373"/>
    </location>
</feature>
<feature type="compositionally biased region" description="Basic and acidic residues" evidence="8">
    <location>
        <begin position="249"/>
        <end position="260"/>
    </location>
</feature>
<evidence type="ECO:0000256" key="8">
    <source>
        <dbReference type="SAM" id="MobiDB-lite"/>
    </source>
</evidence>
<accession>G8ZLP8</accession>
<dbReference type="HOGENOM" id="CLU_035990_0_1_1"/>
<evidence type="ECO:0008006" key="11">
    <source>
        <dbReference type="Google" id="ProtNLM"/>
    </source>
</evidence>
<organism evidence="9 10">
    <name type="scientific">Torulaspora delbrueckii</name>
    <name type="common">Yeast</name>
    <name type="synonym">Candida colliculosa</name>
    <dbReference type="NCBI Taxonomy" id="4950"/>
    <lineage>
        <taxon>Eukaryota</taxon>
        <taxon>Fungi</taxon>
        <taxon>Dikarya</taxon>
        <taxon>Ascomycota</taxon>
        <taxon>Saccharomycotina</taxon>
        <taxon>Saccharomycetes</taxon>
        <taxon>Saccharomycetales</taxon>
        <taxon>Saccharomycetaceae</taxon>
        <taxon>Torulaspora</taxon>
    </lineage>
</organism>